<feature type="transmembrane region" description="Helical" evidence="1">
    <location>
        <begin position="12"/>
        <end position="32"/>
    </location>
</feature>
<reference evidence="3" key="1">
    <citation type="journal article" date="2014" name="Int. J. Syst. Evol. Microbiol.">
        <title>Complete genome sequence of Corynebacterium casei LMG S-19264T (=DSM 44701T), isolated from a smear-ripened cheese.</title>
        <authorList>
            <consortium name="US DOE Joint Genome Institute (JGI-PGF)"/>
            <person name="Walter F."/>
            <person name="Albersmeier A."/>
            <person name="Kalinowski J."/>
            <person name="Ruckert C."/>
        </authorList>
    </citation>
    <scope>NUCLEOTIDE SEQUENCE</scope>
    <source>
        <strain evidence="3">CGMCC 1.16067</strain>
    </source>
</reference>
<protein>
    <recommendedName>
        <fullName evidence="2">DUF6542 domain-containing protein</fullName>
    </recommendedName>
</protein>
<evidence type="ECO:0000259" key="2">
    <source>
        <dbReference type="Pfam" id="PF20177"/>
    </source>
</evidence>
<dbReference type="AlphaFoldDB" id="A0A917BRT6"/>
<dbReference type="Proteomes" id="UP000649179">
    <property type="component" value="Unassembled WGS sequence"/>
</dbReference>
<accession>A0A917BRT6</accession>
<dbReference type="InterPro" id="IPR046672">
    <property type="entry name" value="DUF6542"/>
</dbReference>
<organism evidence="3 4">
    <name type="scientific">Marmoricola endophyticus</name>
    <dbReference type="NCBI Taxonomy" id="2040280"/>
    <lineage>
        <taxon>Bacteria</taxon>
        <taxon>Bacillati</taxon>
        <taxon>Actinomycetota</taxon>
        <taxon>Actinomycetes</taxon>
        <taxon>Propionibacteriales</taxon>
        <taxon>Nocardioidaceae</taxon>
        <taxon>Marmoricola</taxon>
    </lineage>
</organism>
<keyword evidence="1" id="KW-0812">Transmembrane</keyword>
<name>A0A917BRT6_9ACTN</name>
<dbReference type="EMBL" id="BMKQ01000001">
    <property type="protein sequence ID" value="GGF54492.1"/>
    <property type="molecule type" value="Genomic_DNA"/>
</dbReference>
<dbReference type="Pfam" id="PF20177">
    <property type="entry name" value="DUF6542"/>
    <property type="match status" value="1"/>
</dbReference>
<sequence>MSPSRTIWEEGRLPSGSVVALAAAALAVTVALDSLVTGRLSVLFDVCFTLVCIAAALAIRPGQFFWIGVLPPLLLLATMLVVGVVHPVSVGDASDGRVQAVFSGLAHHSGALFAGYANALIVLAVRQRTNRMRAEARERRASPYAVESPARSRSLTLR</sequence>
<keyword evidence="1" id="KW-0472">Membrane</keyword>
<keyword evidence="1" id="KW-1133">Transmembrane helix</keyword>
<feature type="transmembrane region" description="Helical" evidence="1">
    <location>
        <begin position="38"/>
        <end position="57"/>
    </location>
</feature>
<feature type="transmembrane region" description="Helical" evidence="1">
    <location>
        <begin position="64"/>
        <end position="85"/>
    </location>
</feature>
<proteinExistence type="predicted"/>
<gene>
    <name evidence="3" type="ORF">GCM10011519_30480</name>
</gene>
<feature type="transmembrane region" description="Helical" evidence="1">
    <location>
        <begin position="105"/>
        <end position="125"/>
    </location>
</feature>
<comment type="caution">
    <text evidence="3">The sequence shown here is derived from an EMBL/GenBank/DDBJ whole genome shotgun (WGS) entry which is preliminary data.</text>
</comment>
<evidence type="ECO:0000256" key="1">
    <source>
        <dbReference type="SAM" id="Phobius"/>
    </source>
</evidence>
<dbReference type="RefSeq" id="WP_188780543.1">
    <property type="nucleotide sequence ID" value="NZ_BMKQ01000001.1"/>
</dbReference>
<keyword evidence="4" id="KW-1185">Reference proteome</keyword>
<evidence type="ECO:0000313" key="4">
    <source>
        <dbReference type="Proteomes" id="UP000649179"/>
    </source>
</evidence>
<feature type="domain" description="DUF6542" evidence="2">
    <location>
        <begin position="12"/>
        <end position="127"/>
    </location>
</feature>
<evidence type="ECO:0000313" key="3">
    <source>
        <dbReference type="EMBL" id="GGF54492.1"/>
    </source>
</evidence>
<reference evidence="3" key="2">
    <citation type="submission" date="2020-09" db="EMBL/GenBank/DDBJ databases">
        <authorList>
            <person name="Sun Q."/>
            <person name="Zhou Y."/>
        </authorList>
    </citation>
    <scope>NUCLEOTIDE SEQUENCE</scope>
    <source>
        <strain evidence="3">CGMCC 1.16067</strain>
    </source>
</reference>